<reference evidence="1" key="1">
    <citation type="submission" date="2009-10" db="EMBL/GenBank/DDBJ databases">
        <title>Diversity of trophic interactions inside an arsenic-rich microbial ecosystem.</title>
        <authorList>
            <person name="Bertin P.N."/>
            <person name="Heinrich-Salmeron A."/>
            <person name="Pelletier E."/>
            <person name="Goulhen-Chollet F."/>
            <person name="Arsene-Ploetze F."/>
            <person name="Gallien S."/>
            <person name="Calteau A."/>
            <person name="Vallenet D."/>
            <person name="Casiot C."/>
            <person name="Chane-Woon-Ming B."/>
            <person name="Giloteaux L."/>
            <person name="Barakat M."/>
            <person name="Bonnefoy V."/>
            <person name="Bruneel O."/>
            <person name="Chandler M."/>
            <person name="Cleiss J."/>
            <person name="Duran R."/>
            <person name="Elbaz-Poulichet F."/>
            <person name="Fonknechten N."/>
            <person name="Lauga B."/>
            <person name="Mornico D."/>
            <person name="Ortet P."/>
            <person name="Schaeffer C."/>
            <person name="Siguier P."/>
            <person name="Alexander Thil Smith A."/>
            <person name="Van Dorsselaer A."/>
            <person name="Weissenbach J."/>
            <person name="Medigue C."/>
            <person name="Le Paslier D."/>
        </authorList>
    </citation>
    <scope>NUCLEOTIDE SEQUENCE</scope>
</reference>
<gene>
    <name evidence="1" type="ORF">CARN7_0525</name>
</gene>
<protein>
    <submittedName>
        <fullName evidence="1">Uncharacterized protein</fullName>
    </submittedName>
</protein>
<dbReference type="EMBL" id="CABR01000050">
    <property type="protein sequence ID" value="CBI09782.1"/>
    <property type="molecule type" value="Genomic_DNA"/>
</dbReference>
<comment type="caution">
    <text evidence="1">The sequence shown here is derived from an EMBL/GenBank/DDBJ whole genome shotgun (WGS) entry which is preliminary data.</text>
</comment>
<sequence length="64" mass="7005">MLFTTSGLQRGDAPKAPPARRVAVYSGVCGVAKLANGTTIRRTLRLASIPNTRQRKSMLFIYEP</sequence>
<proteinExistence type="predicted"/>
<dbReference type="AlphaFoldDB" id="E6QRB0"/>
<organism evidence="1">
    <name type="scientific">mine drainage metagenome</name>
    <dbReference type="NCBI Taxonomy" id="410659"/>
    <lineage>
        <taxon>unclassified sequences</taxon>
        <taxon>metagenomes</taxon>
        <taxon>ecological metagenomes</taxon>
    </lineage>
</organism>
<name>E6QRB0_9ZZZZ</name>
<evidence type="ECO:0000313" key="1">
    <source>
        <dbReference type="EMBL" id="CBI09782.1"/>
    </source>
</evidence>
<accession>E6QRB0</accession>